<keyword evidence="1" id="KW-0812">Transmembrane</keyword>
<dbReference type="AlphaFoldDB" id="A0A1K2H3L9"/>
<name>A0A1K2H3L9_9LACT</name>
<accession>A0A1K2H3L9</accession>
<proteinExistence type="predicted"/>
<keyword evidence="1" id="KW-0472">Membrane</keyword>
<reference evidence="2 3" key="1">
    <citation type="submission" date="2016-11" db="EMBL/GenBank/DDBJ databases">
        <authorList>
            <person name="Jaros S."/>
            <person name="Januszkiewicz K."/>
            <person name="Wedrychowicz H."/>
        </authorList>
    </citation>
    <scope>NUCLEOTIDE SEQUENCE [LARGE SCALE GENOMIC DNA]</scope>
    <source>
        <strain evidence="2 3">DSM 22330</strain>
    </source>
</reference>
<dbReference type="Pfam" id="PF22564">
    <property type="entry name" value="HAAS"/>
    <property type="match status" value="1"/>
</dbReference>
<dbReference type="STRING" id="1122154.SAMN02746068_00077"/>
<keyword evidence="1" id="KW-1133">Transmembrane helix</keyword>
<gene>
    <name evidence="2" type="ORF">SAMN02746068_00077</name>
</gene>
<feature type="transmembrane region" description="Helical" evidence="1">
    <location>
        <begin position="112"/>
        <end position="138"/>
    </location>
</feature>
<evidence type="ECO:0000313" key="3">
    <source>
        <dbReference type="Proteomes" id="UP000185655"/>
    </source>
</evidence>
<dbReference type="Proteomes" id="UP000185655">
    <property type="component" value="Unassembled WGS sequence"/>
</dbReference>
<feature type="transmembrane region" description="Helical" evidence="1">
    <location>
        <begin position="145"/>
        <end position="166"/>
    </location>
</feature>
<dbReference type="EMBL" id="FPKS01000001">
    <property type="protein sequence ID" value="SFZ70130.1"/>
    <property type="molecule type" value="Genomic_DNA"/>
</dbReference>
<organism evidence="2 3">
    <name type="scientific">Pseudolactococcus chungangensis CAU 28 = DSM 22330</name>
    <dbReference type="NCBI Taxonomy" id="1122154"/>
    <lineage>
        <taxon>Bacteria</taxon>
        <taxon>Bacillati</taxon>
        <taxon>Bacillota</taxon>
        <taxon>Bacilli</taxon>
        <taxon>Lactobacillales</taxon>
        <taxon>Streptococcaceae</taxon>
        <taxon>Pseudolactococcus</taxon>
    </lineage>
</organism>
<dbReference type="RefSeq" id="WP_031365733.1">
    <property type="nucleotide sequence ID" value="NZ_FPKS01000001.1"/>
</dbReference>
<evidence type="ECO:0000313" key="2">
    <source>
        <dbReference type="EMBL" id="SFZ70130.1"/>
    </source>
</evidence>
<protein>
    <submittedName>
        <fullName evidence="2">Uncharacterized membrane protein</fullName>
    </submittedName>
</protein>
<sequence length="198" mass="21530">MSYLQDLQANLKALPESEISDAMLYYEQYFYEGQLTDGQAVSEFGTPKNLARRLVADYYMDEARDVPEENQKSPLGLAKIIILALLASPILIPVAITVIALIFAIVVTFAALAFSLIVLLGSFGFAAVICVIGGILVLTQSVLGGLFYIAAGIAVIGGFILLWPLVMSMVKGLKHWVFVMIRWIGKKTVGRKGVQDDA</sequence>
<dbReference type="OrthoDB" id="2242293at2"/>
<feature type="transmembrane region" description="Helical" evidence="1">
    <location>
        <begin position="80"/>
        <end position="106"/>
    </location>
</feature>
<evidence type="ECO:0000256" key="1">
    <source>
        <dbReference type="SAM" id="Phobius"/>
    </source>
</evidence>